<evidence type="ECO:0000313" key="2">
    <source>
        <dbReference type="EMBL" id="AUT61814.1"/>
    </source>
</evidence>
<evidence type="ECO:0000313" key="3">
    <source>
        <dbReference type="Proteomes" id="UP000243502"/>
    </source>
</evidence>
<protein>
    <submittedName>
        <fullName evidence="2">Uncharacterized protein</fullName>
    </submittedName>
</protein>
<name>A0A2I8ESP2_9BURK</name>
<evidence type="ECO:0000256" key="1">
    <source>
        <dbReference type="SAM" id="MobiDB-lite"/>
    </source>
</evidence>
<gene>
    <name evidence="2" type="ORF">C2L65_19135</name>
</gene>
<dbReference type="Proteomes" id="UP000243502">
    <property type="component" value="Chromosome 2"/>
</dbReference>
<proteinExistence type="predicted"/>
<accession>A0A2I8ESP2</accession>
<organism evidence="2 3">
    <name type="scientific">Paraburkholderia terrae</name>
    <dbReference type="NCBI Taxonomy" id="311230"/>
    <lineage>
        <taxon>Bacteria</taxon>
        <taxon>Pseudomonadati</taxon>
        <taxon>Pseudomonadota</taxon>
        <taxon>Betaproteobacteria</taxon>
        <taxon>Burkholderiales</taxon>
        <taxon>Burkholderiaceae</taxon>
        <taxon>Paraburkholderia</taxon>
    </lineage>
</organism>
<dbReference type="KEGG" id="pter:C2L65_19135"/>
<dbReference type="EMBL" id="CP026112">
    <property type="protein sequence ID" value="AUT61814.1"/>
    <property type="molecule type" value="Genomic_DNA"/>
</dbReference>
<dbReference type="AlphaFoldDB" id="A0A2I8ESP2"/>
<sequence length="94" mass="10163">MTSVETAPAVRSPSRPTVVMRGAAALADSDAEPVAPGFTALPRNARRRAQAGDRAIQYPPPVSRLSNRRHASAGPRIFMLIRTSASLSYRTFTR</sequence>
<reference evidence="2 3" key="1">
    <citation type="submission" date="2018-01" db="EMBL/GenBank/DDBJ databases">
        <title>Species boundaries and ecological features among Paraburkholderia terrae DSMZ17804T, P. hospita DSMZ17164T and P. caribensis DSMZ13236T.</title>
        <authorList>
            <person name="Pratama A.A."/>
        </authorList>
    </citation>
    <scope>NUCLEOTIDE SEQUENCE [LARGE SCALE GENOMIC DNA]</scope>
    <source>
        <strain evidence="2 3">DSM 17804</strain>
    </source>
</reference>
<feature type="region of interest" description="Disordered" evidence="1">
    <location>
        <begin position="47"/>
        <end position="69"/>
    </location>
</feature>